<feature type="non-terminal residue" evidence="1">
    <location>
        <position position="1"/>
    </location>
</feature>
<dbReference type="EMBL" id="CAJVPW010007123">
    <property type="protein sequence ID" value="CAG8577323.1"/>
    <property type="molecule type" value="Genomic_DNA"/>
</dbReference>
<proteinExistence type="predicted"/>
<protein>
    <submittedName>
        <fullName evidence="1">17601_t:CDS:1</fullName>
    </submittedName>
</protein>
<organism evidence="1 2">
    <name type="scientific">Cetraspora pellucida</name>
    <dbReference type="NCBI Taxonomy" id="1433469"/>
    <lineage>
        <taxon>Eukaryota</taxon>
        <taxon>Fungi</taxon>
        <taxon>Fungi incertae sedis</taxon>
        <taxon>Mucoromycota</taxon>
        <taxon>Glomeromycotina</taxon>
        <taxon>Glomeromycetes</taxon>
        <taxon>Diversisporales</taxon>
        <taxon>Gigasporaceae</taxon>
        <taxon>Cetraspora</taxon>
    </lineage>
</organism>
<evidence type="ECO:0000313" key="1">
    <source>
        <dbReference type="EMBL" id="CAG8577323.1"/>
    </source>
</evidence>
<comment type="caution">
    <text evidence="1">The sequence shown here is derived from an EMBL/GenBank/DDBJ whole genome shotgun (WGS) entry which is preliminary data.</text>
</comment>
<name>A0ACA9MCJ3_9GLOM</name>
<evidence type="ECO:0000313" key="2">
    <source>
        <dbReference type="Proteomes" id="UP000789366"/>
    </source>
</evidence>
<gene>
    <name evidence="1" type="ORF">SPELUC_LOCUS6226</name>
</gene>
<accession>A0ACA9MCJ3</accession>
<sequence length="200" mass="22230">ECGKGSRERGNSGTGNRGIGNRRTGNCETENHKTGNRRRGSCERGTSHEGQHDNEYETSVEPSTQNIEPNDSYSNYEKEIESVNIQASSSKTASHSSCNLTASRVLDQGRFAMPLMSTYEIIADSEYSTISAMESPVNNQNESSHQLQSTSTVSGLLQMFDSDNSDDDTSYYEENYEKPTKGKKRQKNNDNEDENNNETA</sequence>
<dbReference type="Proteomes" id="UP000789366">
    <property type="component" value="Unassembled WGS sequence"/>
</dbReference>
<keyword evidence="2" id="KW-1185">Reference proteome</keyword>
<reference evidence="1" key="1">
    <citation type="submission" date="2021-06" db="EMBL/GenBank/DDBJ databases">
        <authorList>
            <person name="Kallberg Y."/>
            <person name="Tangrot J."/>
            <person name="Rosling A."/>
        </authorList>
    </citation>
    <scope>NUCLEOTIDE SEQUENCE</scope>
    <source>
        <strain evidence="1">28 12/20/2015</strain>
    </source>
</reference>